<feature type="compositionally biased region" description="Acidic residues" evidence="1">
    <location>
        <begin position="178"/>
        <end position="189"/>
    </location>
</feature>
<evidence type="ECO:0000313" key="2">
    <source>
        <dbReference type="EMBL" id="CAE8643026.1"/>
    </source>
</evidence>
<dbReference type="Proteomes" id="UP000654075">
    <property type="component" value="Unassembled WGS sequence"/>
</dbReference>
<reference evidence="2" key="1">
    <citation type="submission" date="2021-02" db="EMBL/GenBank/DDBJ databases">
        <authorList>
            <person name="Dougan E. K."/>
            <person name="Rhodes N."/>
            <person name="Thang M."/>
            <person name="Chan C."/>
        </authorList>
    </citation>
    <scope>NUCLEOTIDE SEQUENCE</scope>
</reference>
<evidence type="ECO:0000256" key="1">
    <source>
        <dbReference type="SAM" id="MobiDB-lite"/>
    </source>
</evidence>
<comment type="caution">
    <text evidence="2">The sequence shown here is derived from an EMBL/GenBank/DDBJ whole genome shotgun (WGS) entry which is preliminary data.</text>
</comment>
<accession>A0A813I044</accession>
<feature type="compositionally biased region" description="Basic and acidic residues" evidence="1">
    <location>
        <begin position="352"/>
        <end position="362"/>
    </location>
</feature>
<sequence length="470" mass="49475">MFASALGSIACLRDIGAPPLVEAEPNWAMPPGLLTRVQDLESRLQQVSEKCSRVDDENGSLREWVRELESSLKSTQTSFVALKELHAEVKSLRSHVCGSVDPVRGGASFESQARPPLGCPLGSAAASHVSFANGHDLAEAEINNEGAGPKRFVHGRKATAFVSKGSLAGAVSFATSPDEVDDEEDEEDSAGPKRTAHWRKSTAFVPRGGLGAEVSFASSPDEVDDEEDEEDSAGPKRTAHGRKSTAFVPRGGLGAEVSFASSPGEVDDEEDEEDSAGPKRTAHWRKATAFVPRGGLGAEVSFGGTAGEPDGEGEDDGDEAAGPKRLVHGRKQTAFVPKGALGGGANLANGSPDERNDLEDSPKSPIRKGRVQFRSNDSVNLFANCEDDSVAGSVSQAPSRPSRERVPTAFIDMQAATATAKDIGGDCVRFADESDKSDGEQGGPSDIDSPKPQVRPVRTRVPTAFCKATE</sequence>
<proteinExistence type="predicted"/>
<dbReference type="AlphaFoldDB" id="A0A813I044"/>
<feature type="compositionally biased region" description="Acidic residues" evidence="1">
    <location>
        <begin position="265"/>
        <end position="275"/>
    </location>
</feature>
<dbReference type="EMBL" id="CAJNNV010033247">
    <property type="protein sequence ID" value="CAE8643026.1"/>
    <property type="molecule type" value="Genomic_DNA"/>
</dbReference>
<feature type="region of interest" description="Disordered" evidence="1">
    <location>
        <begin position="429"/>
        <end position="470"/>
    </location>
</feature>
<organism evidence="2 3">
    <name type="scientific">Polarella glacialis</name>
    <name type="common">Dinoflagellate</name>
    <dbReference type="NCBI Taxonomy" id="89957"/>
    <lineage>
        <taxon>Eukaryota</taxon>
        <taxon>Sar</taxon>
        <taxon>Alveolata</taxon>
        <taxon>Dinophyceae</taxon>
        <taxon>Suessiales</taxon>
        <taxon>Suessiaceae</taxon>
        <taxon>Polarella</taxon>
    </lineage>
</organism>
<dbReference type="OrthoDB" id="444727at2759"/>
<name>A0A813I044_POLGL</name>
<feature type="compositionally biased region" description="Acidic residues" evidence="1">
    <location>
        <begin position="221"/>
        <end position="232"/>
    </location>
</feature>
<keyword evidence="3" id="KW-1185">Reference proteome</keyword>
<feature type="non-terminal residue" evidence="2">
    <location>
        <position position="1"/>
    </location>
</feature>
<feature type="compositionally biased region" description="Acidic residues" evidence="1">
    <location>
        <begin position="309"/>
        <end position="319"/>
    </location>
</feature>
<feature type="region of interest" description="Disordered" evidence="1">
    <location>
        <begin position="174"/>
        <end position="373"/>
    </location>
</feature>
<protein>
    <submittedName>
        <fullName evidence="2">Uncharacterized protein</fullName>
    </submittedName>
</protein>
<evidence type="ECO:0000313" key="3">
    <source>
        <dbReference type="Proteomes" id="UP000654075"/>
    </source>
</evidence>
<feature type="compositionally biased region" description="Basic and acidic residues" evidence="1">
    <location>
        <begin position="429"/>
        <end position="439"/>
    </location>
</feature>
<gene>
    <name evidence="2" type="ORF">PGLA1383_LOCUS57402</name>
</gene>